<proteinExistence type="predicted"/>
<dbReference type="EMBL" id="JBHSOC010000008">
    <property type="protein sequence ID" value="MFC5641009.1"/>
    <property type="molecule type" value="Genomic_DNA"/>
</dbReference>
<evidence type="ECO:0000256" key="1">
    <source>
        <dbReference type="SAM" id="SignalP"/>
    </source>
</evidence>
<comment type="caution">
    <text evidence="2">The sequence shown here is derived from an EMBL/GenBank/DDBJ whole genome shotgun (WGS) entry which is preliminary data.</text>
</comment>
<evidence type="ECO:0000313" key="3">
    <source>
        <dbReference type="Proteomes" id="UP001596066"/>
    </source>
</evidence>
<keyword evidence="3" id="KW-1185">Reference proteome</keyword>
<keyword evidence="1" id="KW-0732">Signal</keyword>
<feature type="signal peptide" evidence="1">
    <location>
        <begin position="1"/>
        <end position="28"/>
    </location>
</feature>
<feature type="chain" id="PRO_5047461360" evidence="1">
    <location>
        <begin position="29"/>
        <end position="211"/>
    </location>
</feature>
<accession>A0ABW0V7S1</accession>
<reference evidence="3" key="1">
    <citation type="journal article" date="2019" name="Int. J. Syst. Evol. Microbiol.">
        <title>The Global Catalogue of Microorganisms (GCM) 10K type strain sequencing project: providing services to taxonomists for standard genome sequencing and annotation.</title>
        <authorList>
            <consortium name="The Broad Institute Genomics Platform"/>
            <consortium name="The Broad Institute Genome Sequencing Center for Infectious Disease"/>
            <person name="Wu L."/>
            <person name="Ma J."/>
        </authorList>
    </citation>
    <scope>NUCLEOTIDE SEQUENCE [LARGE SCALE GENOMIC DNA]</scope>
    <source>
        <strain evidence="3">CGMCC 4.1622</strain>
    </source>
</reference>
<dbReference type="Proteomes" id="UP001596066">
    <property type="component" value="Unassembled WGS sequence"/>
</dbReference>
<gene>
    <name evidence="2" type="ORF">ACFPZF_06525</name>
</gene>
<protein>
    <submittedName>
        <fullName evidence="2">Uncharacterized protein</fullName>
    </submittedName>
</protein>
<organism evidence="2 3">
    <name type="scientific">Kitasatospora cinereorecta</name>
    <dbReference type="NCBI Taxonomy" id="285560"/>
    <lineage>
        <taxon>Bacteria</taxon>
        <taxon>Bacillati</taxon>
        <taxon>Actinomycetota</taxon>
        <taxon>Actinomycetes</taxon>
        <taxon>Kitasatosporales</taxon>
        <taxon>Streptomycetaceae</taxon>
        <taxon>Kitasatospora</taxon>
    </lineage>
</organism>
<evidence type="ECO:0000313" key="2">
    <source>
        <dbReference type="EMBL" id="MFC5641009.1"/>
    </source>
</evidence>
<dbReference type="RefSeq" id="WP_346141222.1">
    <property type="nucleotide sequence ID" value="NZ_BAAAUA010000003.1"/>
</dbReference>
<sequence>MKSRLLVLVVVVTAALVLLLGEAGAALAGGDAEQQAGGRLLGWLVSVPVALVVAGLVKAMVPAGWLPAVAGTRPSAGYRSGWGDRLARRLGVAAQHSTEDDLAAVRAGSGVHVRAILVDPVESGALLLPAADGGAVRMAWKRTGRPAVELRGPYRVSTGTARANPLADRMGFLAVVQLGTADGVKVLRMRETDRELLQQLVGAENASAHLG</sequence>
<name>A0ABW0V7S1_9ACTN</name>